<dbReference type="PANTHER" id="PTHR11785:SF532">
    <property type="entry name" value="TRANSPORTER, PUTATIVE (EUROFUNG)-RELATED"/>
    <property type="match status" value="1"/>
</dbReference>
<evidence type="ECO:0000313" key="6">
    <source>
        <dbReference type="EMBL" id="TQB73021.1"/>
    </source>
</evidence>
<evidence type="ECO:0000256" key="2">
    <source>
        <dbReference type="ARBA" id="ARBA00022692"/>
    </source>
</evidence>
<keyword evidence="2 5" id="KW-0812">Transmembrane</keyword>
<proteinExistence type="predicted"/>
<dbReference type="GO" id="GO:0016020">
    <property type="term" value="C:membrane"/>
    <property type="evidence" value="ECO:0007669"/>
    <property type="project" value="UniProtKB-SubCell"/>
</dbReference>
<keyword evidence="7" id="KW-1185">Reference proteome</keyword>
<evidence type="ECO:0000256" key="5">
    <source>
        <dbReference type="SAM" id="Phobius"/>
    </source>
</evidence>
<protein>
    <recommendedName>
        <fullName evidence="8">Amino acid transporter transmembrane domain-containing protein</fullName>
    </recommendedName>
</protein>
<evidence type="ECO:0008006" key="8">
    <source>
        <dbReference type="Google" id="ProtNLM"/>
    </source>
</evidence>
<feature type="transmembrane region" description="Helical" evidence="5">
    <location>
        <begin position="231"/>
        <end position="252"/>
    </location>
</feature>
<dbReference type="InterPro" id="IPR050598">
    <property type="entry name" value="AminoAcid_Transporter"/>
</dbReference>
<evidence type="ECO:0000256" key="4">
    <source>
        <dbReference type="ARBA" id="ARBA00023136"/>
    </source>
</evidence>
<dbReference type="GO" id="GO:0015179">
    <property type="term" value="F:L-amino acid transmembrane transporter activity"/>
    <property type="evidence" value="ECO:0007669"/>
    <property type="project" value="TreeGrafter"/>
</dbReference>
<keyword evidence="3 5" id="KW-1133">Transmembrane helix</keyword>
<comment type="subcellular location">
    <subcellularLocation>
        <location evidence="1">Membrane</location>
        <topology evidence="1">Multi-pass membrane protein</topology>
    </subcellularLocation>
</comment>
<keyword evidence="4 5" id="KW-0472">Membrane</keyword>
<evidence type="ECO:0000256" key="1">
    <source>
        <dbReference type="ARBA" id="ARBA00004141"/>
    </source>
</evidence>
<feature type="transmembrane region" description="Helical" evidence="5">
    <location>
        <begin position="116"/>
        <end position="138"/>
    </location>
</feature>
<name>A0A507QY93_MONPU</name>
<dbReference type="PANTHER" id="PTHR11785">
    <property type="entry name" value="AMINO ACID TRANSPORTER"/>
    <property type="match status" value="1"/>
</dbReference>
<feature type="transmembrane region" description="Helical" evidence="5">
    <location>
        <begin position="89"/>
        <end position="109"/>
    </location>
</feature>
<dbReference type="STRING" id="5098.A0A507QY93"/>
<evidence type="ECO:0000256" key="3">
    <source>
        <dbReference type="ARBA" id="ARBA00022989"/>
    </source>
</evidence>
<evidence type="ECO:0000313" key="7">
    <source>
        <dbReference type="Proteomes" id="UP000319663"/>
    </source>
</evidence>
<dbReference type="Proteomes" id="UP000319663">
    <property type="component" value="Unassembled WGS sequence"/>
</dbReference>
<feature type="transmembrane region" description="Helical" evidence="5">
    <location>
        <begin position="163"/>
        <end position="191"/>
    </location>
</feature>
<dbReference type="AlphaFoldDB" id="A0A507QY93"/>
<dbReference type="Pfam" id="PF13520">
    <property type="entry name" value="AA_permease_2"/>
    <property type="match status" value="1"/>
</dbReference>
<gene>
    <name evidence="6" type="ORF">MPDQ_006271</name>
</gene>
<feature type="transmembrane region" description="Helical" evidence="5">
    <location>
        <begin position="203"/>
        <end position="225"/>
    </location>
</feature>
<comment type="caution">
    <text evidence="6">The sequence shown here is derived from an EMBL/GenBank/DDBJ whole genome shotgun (WGS) entry which is preliminary data.</text>
</comment>
<organism evidence="6 7">
    <name type="scientific">Monascus purpureus</name>
    <name type="common">Red mold</name>
    <name type="synonym">Monascus anka</name>
    <dbReference type="NCBI Taxonomy" id="5098"/>
    <lineage>
        <taxon>Eukaryota</taxon>
        <taxon>Fungi</taxon>
        <taxon>Dikarya</taxon>
        <taxon>Ascomycota</taxon>
        <taxon>Pezizomycotina</taxon>
        <taxon>Eurotiomycetes</taxon>
        <taxon>Eurotiomycetidae</taxon>
        <taxon>Eurotiales</taxon>
        <taxon>Aspergillaceae</taxon>
        <taxon>Monascus</taxon>
    </lineage>
</organism>
<accession>A0A507QY93</accession>
<dbReference type="Gene3D" id="1.20.1740.10">
    <property type="entry name" value="Amino acid/polyamine transporter I"/>
    <property type="match status" value="1"/>
</dbReference>
<sequence length="297" mass="32505">MLEAVELPKFPGKIRDKMARSLSPAYQIDPERKAVARDSGQEKTPLLEDALPANGDFYTRLAPETVRAVEDDSIPESAVSGRHLTLTNAYILVILRVIGTAIFATPGLILKSAGSIGLSMLLWVFGAILAATDLVVWLEYGCMLPRSGGHKVYLEFTYPHPGFLASTLVAVQSVLLRSSVGSCVVFGKYMLFAFDIEQTDFRLEALSSGLMVTVAIIHGCFHKFGVWLQDLIGWAKVFMIIIIALIGMYVVVFSQHGHHADTPDTNILNCEVFWKNSDWALAGISAALFKVTYAHAA</sequence>
<dbReference type="EMBL" id="VIFY01000052">
    <property type="protein sequence ID" value="TQB73021.1"/>
    <property type="molecule type" value="Genomic_DNA"/>
</dbReference>
<reference evidence="6 7" key="1">
    <citation type="submission" date="2019-06" db="EMBL/GenBank/DDBJ databases">
        <title>Wine fermentation using esterase from Monascus purpureus.</title>
        <authorList>
            <person name="Geng C."/>
            <person name="Zhang Y."/>
        </authorList>
    </citation>
    <scope>NUCLEOTIDE SEQUENCE [LARGE SCALE GENOMIC DNA]</scope>
    <source>
        <strain evidence="6">HQ1</strain>
    </source>
</reference>
<dbReference type="InterPro" id="IPR002293">
    <property type="entry name" value="AA/rel_permease1"/>
</dbReference>